<accession>R7QMS6</accession>
<keyword evidence="1" id="KW-0812">Transmembrane</keyword>
<dbReference type="AlphaFoldDB" id="R7QMS6"/>
<reference evidence="3" key="1">
    <citation type="journal article" date="2013" name="Proc. Natl. Acad. Sci. U.S.A.">
        <title>Genome structure and metabolic features in the red seaweed Chondrus crispus shed light on evolution of the Archaeplastida.</title>
        <authorList>
            <person name="Collen J."/>
            <person name="Porcel B."/>
            <person name="Carre W."/>
            <person name="Ball S.G."/>
            <person name="Chaparro C."/>
            <person name="Tonon T."/>
            <person name="Barbeyron T."/>
            <person name="Michel G."/>
            <person name="Noel B."/>
            <person name="Valentin K."/>
            <person name="Elias M."/>
            <person name="Artiguenave F."/>
            <person name="Arun A."/>
            <person name="Aury J.M."/>
            <person name="Barbosa-Neto J.F."/>
            <person name="Bothwell J.H."/>
            <person name="Bouget F.Y."/>
            <person name="Brillet L."/>
            <person name="Cabello-Hurtado F."/>
            <person name="Capella-Gutierrez S."/>
            <person name="Charrier B."/>
            <person name="Cladiere L."/>
            <person name="Cock J.M."/>
            <person name="Coelho S.M."/>
            <person name="Colleoni C."/>
            <person name="Czjzek M."/>
            <person name="Da Silva C."/>
            <person name="Delage L."/>
            <person name="Denoeud F."/>
            <person name="Deschamps P."/>
            <person name="Dittami S.M."/>
            <person name="Gabaldon T."/>
            <person name="Gachon C.M."/>
            <person name="Groisillier A."/>
            <person name="Herve C."/>
            <person name="Jabbari K."/>
            <person name="Katinka M."/>
            <person name="Kloareg B."/>
            <person name="Kowalczyk N."/>
            <person name="Labadie K."/>
            <person name="Leblanc C."/>
            <person name="Lopez P.J."/>
            <person name="McLachlan D.H."/>
            <person name="Meslet-Cladiere L."/>
            <person name="Moustafa A."/>
            <person name="Nehr Z."/>
            <person name="Nyvall Collen P."/>
            <person name="Panaud O."/>
            <person name="Partensky F."/>
            <person name="Poulain J."/>
            <person name="Rensing S.A."/>
            <person name="Rousvoal S."/>
            <person name="Samson G."/>
            <person name="Symeonidi A."/>
            <person name="Weissenbach J."/>
            <person name="Zambounis A."/>
            <person name="Wincker P."/>
            <person name="Boyen C."/>
        </authorList>
    </citation>
    <scope>NUCLEOTIDE SEQUENCE [LARGE SCALE GENOMIC DNA]</scope>
    <source>
        <strain evidence="3">cv. Stackhouse</strain>
    </source>
</reference>
<feature type="transmembrane region" description="Helical" evidence="1">
    <location>
        <begin position="454"/>
        <end position="476"/>
    </location>
</feature>
<protein>
    <submittedName>
        <fullName evidence="2">Uncharacterized protein</fullName>
    </submittedName>
</protein>
<sequence>MFASSAAVADAFYHILRTDHAFTPSEGPRVYTLVLYNAASVAPQRGYVAEQGAPPRTIAVSTENRLAVLDVDAKPYFLDNSAESTPGEQLLALGREPALYADKLADIAAALFTPSVSPNMRRFPHETTLAFTLKLVDVSAVVGRMGGVSGDSKANKPLGSTFDPAVFHQLVQDVFRGAGEKRVSIAVEHVDVENDLVMAMALARAFSVEGLDIALDSESLNVDLVQNETEGAAYFVDKSFVAHVPMVLFSFADDSRVTHFKTGESVRSMVVEKNAVFMIENRLRDAKEKTYATTTSEAAKDVLEMICGVNRHELGYLDARKRKNSVLLHDIVRRNVLRQELDWSEASAARKAVDLLNFEGLDPRLIPHEKGSAIADSRAVVRDSLQLLYGAWERAVETLSVANVEGASLQVIRASKRLEEQLHEEICNQPLSEEILLNAEVEGQDVKKPNNVVWLFYLMYAILPVIAGGMFGFTYHQRMQRNIQERSAILGEIPVSSPRHKFVPPSTGLWFSTLTNSDKPKTN</sequence>
<evidence type="ECO:0000313" key="2">
    <source>
        <dbReference type="EMBL" id="CDF39053.1"/>
    </source>
</evidence>
<evidence type="ECO:0000256" key="1">
    <source>
        <dbReference type="SAM" id="Phobius"/>
    </source>
</evidence>
<dbReference type="Proteomes" id="UP000012073">
    <property type="component" value="Unassembled WGS sequence"/>
</dbReference>
<keyword evidence="1" id="KW-0472">Membrane</keyword>
<dbReference type="OrthoDB" id="3738at2759"/>
<dbReference type="Gramene" id="CDF39053">
    <property type="protein sequence ID" value="CDF39053"/>
    <property type="gene ID" value="CHC_T00006540001"/>
</dbReference>
<dbReference type="KEGG" id="ccp:CHC_T00006540001"/>
<keyword evidence="3" id="KW-1185">Reference proteome</keyword>
<dbReference type="EMBL" id="HG001992">
    <property type="protein sequence ID" value="CDF39053.1"/>
    <property type="molecule type" value="Genomic_DNA"/>
</dbReference>
<proteinExistence type="predicted"/>
<evidence type="ECO:0000313" key="3">
    <source>
        <dbReference type="Proteomes" id="UP000012073"/>
    </source>
</evidence>
<gene>
    <name evidence="2" type="ORF">CHC_T00006540001</name>
</gene>
<keyword evidence="1" id="KW-1133">Transmembrane helix</keyword>
<name>R7QMS6_CHOCR</name>
<dbReference type="RefSeq" id="XP_005718964.1">
    <property type="nucleotide sequence ID" value="XM_005718907.1"/>
</dbReference>
<dbReference type="GeneID" id="17326683"/>
<organism evidence="2 3">
    <name type="scientific">Chondrus crispus</name>
    <name type="common">Carrageen Irish moss</name>
    <name type="synonym">Polymorpha crispa</name>
    <dbReference type="NCBI Taxonomy" id="2769"/>
    <lineage>
        <taxon>Eukaryota</taxon>
        <taxon>Rhodophyta</taxon>
        <taxon>Florideophyceae</taxon>
        <taxon>Rhodymeniophycidae</taxon>
        <taxon>Gigartinales</taxon>
        <taxon>Gigartinaceae</taxon>
        <taxon>Chondrus</taxon>
    </lineage>
</organism>